<organism evidence="1">
    <name type="scientific">Sipha flava</name>
    <name type="common">yellow sugarcane aphid</name>
    <dbReference type="NCBI Taxonomy" id="143950"/>
    <lineage>
        <taxon>Eukaryota</taxon>
        <taxon>Metazoa</taxon>
        <taxon>Ecdysozoa</taxon>
        <taxon>Arthropoda</taxon>
        <taxon>Hexapoda</taxon>
        <taxon>Insecta</taxon>
        <taxon>Pterygota</taxon>
        <taxon>Neoptera</taxon>
        <taxon>Paraneoptera</taxon>
        <taxon>Hemiptera</taxon>
        <taxon>Sternorrhyncha</taxon>
        <taxon>Aphidomorpha</taxon>
        <taxon>Aphidoidea</taxon>
        <taxon>Aphididae</taxon>
        <taxon>Sipha</taxon>
    </lineage>
</organism>
<dbReference type="EMBL" id="GGMS01012614">
    <property type="protein sequence ID" value="MBY81817.1"/>
    <property type="molecule type" value="Transcribed_RNA"/>
</dbReference>
<accession>A0A2S2QVM5</accession>
<protein>
    <submittedName>
        <fullName evidence="1">Uncharacterized protein</fullName>
    </submittedName>
</protein>
<reference evidence="1" key="1">
    <citation type="submission" date="2018-04" db="EMBL/GenBank/DDBJ databases">
        <title>Transcriptome assembly of Sipha flava.</title>
        <authorList>
            <person name="Scully E.D."/>
            <person name="Geib S.M."/>
            <person name="Palmer N.A."/>
            <person name="Koch K."/>
            <person name="Bradshaw J."/>
            <person name="Heng-Moss T."/>
            <person name="Sarath G."/>
        </authorList>
    </citation>
    <scope>NUCLEOTIDE SEQUENCE</scope>
</reference>
<proteinExistence type="predicted"/>
<gene>
    <name evidence="1" type="ORF">g.99402</name>
</gene>
<sequence length="383" mass="42630">MAEKLSMDNKQKITRSTGNQQAIWKLADRQGTETIIDKTVMPDDYQQALLNVAEGQGITTTIYKCMLPINVLIQGKSSGKKKIVQINNFEIIKPNNTMNSGNNQQARLNMVGSQGIKRTMDTDRHPHVLIQGNSSEQKLIYQNKNDKAHDEIIQLKNNVKNFKMVFNNTGPTSGDNQKAIWKLANRQGTKNTIDKTVMPDDYQQALLNVAEGQGITTTIYKYMLPINVLIQGKSSGKKLILQSNIDRATAHDDITQIKNDIKNIKMFLDNIGPTSGDNQQAILNGAGSERNNSATDTGLQTYNYILPPETSNGEQIKVKNFSDLMTEPNELLKISNNTIENVEMMAFGGKIDSTENLDAESLISLICNLPGGFLEFDENYNPD</sequence>
<dbReference type="AlphaFoldDB" id="A0A2S2QVM5"/>
<name>A0A2S2QVM5_9HEMI</name>
<evidence type="ECO:0000313" key="1">
    <source>
        <dbReference type="EMBL" id="MBY81817.1"/>
    </source>
</evidence>